<proteinExistence type="predicted"/>
<protein>
    <submittedName>
        <fullName evidence="1">Uncharacterized protein</fullName>
    </submittedName>
</protein>
<name>A0A5R9DVY2_9ACTN</name>
<comment type="caution">
    <text evidence="1">The sequence shown here is derived from an EMBL/GenBank/DDBJ whole genome shotgun (WGS) entry which is preliminary data.</text>
</comment>
<accession>A0A5R9DVY2</accession>
<dbReference type="RefSeq" id="WP_138058105.1">
    <property type="nucleotide sequence ID" value="NZ_VAWE01000002.1"/>
</dbReference>
<keyword evidence="2" id="KW-1185">Reference proteome</keyword>
<gene>
    <name evidence="1" type="ORF">FEF34_38525</name>
</gene>
<sequence length="119" mass="12894">MKHTEGTNTANDGDVRIFTAEVVGLHAQDRSPCPLTEDSRHDHHRGRPLNPECAALGGRKGFGVLCECGTLLDSGSTKLAALEDKARHLALHRGDLLVHRIVNDGHGPQVIHEIQTLGR</sequence>
<evidence type="ECO:0000313" key="1">
    <source>
        <dbReference type="EMBL" id="TLQ39293.1"/>
    </source>
</evidence>
<evidence type="ECO:0000313" key="2">
    <source>
        <dbReference type="Proteomes" id="UP000305921"/>
    </source>
</evidence>
<organism evidence="1 2">
    <name type="scientific">Streptomyces marianii</name>
    <dbReference type="NCBI Taxonomy" id="1817406"/>
    <lineage>
        <taxon>Bacteria</taxon>
        <taxon>Bacillati</taxon>
        <taxon>Actinomycetota</taxon>
        <taxon>Actinomycetes</taxon>
        <taxon>Kitasatosporales</taxon>
        <taxon>Streptomycetaceae</taxon>
        <taxon>Streptomyces</taxon>
    </lineage>
</organism>
<dbReference type="EMBL" id="VAWE01000002">
    <property type="protein sequence ID" value="TLQ39293.1"/>
    <property type="molecule type" value="Genomic_DNA"/>
</dbReference>
<dbReference type="Proteomes" id="UP000305921">
    <property type="component" value="Unassembled WGS sequence"/>
</dbReference>
<dbReference type="AlphaFoldDB" id="A0A5R9DVY2"/>
<dbReference type="OrthoDB" id="4225632at2"/>
<reference evidence="1 2" key="1">
    <citation type="submission" date="2019-05" db="EMBL/GenBank/DDBJ databases">
        <title>Streptomyces marianii sp. nov., a novel marine actinomycete from southern coast of India.</title>
        <authorList>
            <person name="Iniyan A.M."/>
            <person name="Wink J."/>
            <person name="Ramprasad E."/>
            <person name="Ramana C.V."/>
            <person name="Bunk B."/>
            <person name="Sproer C."/>
            <person name="Joseph F.-J.R.S."/>
            <person name="Vincent S.G.P."/>
        </authorList>
    </citation>
    <scope>NUCLEOTIDE SEQUENCE [LARGE SCALE GENOMIC DNA]</scope>
    <source>
        <strain evidence="1 2">ICN19</strain>
    </source>
</reference>